<feature type="non-terminal residue" evidence="1">
    <location>
        <position position="1"/>
    </location>
</feature>
<feature type="non-terminal residue" evidence="1">
    <location>
        <position position="173"/>
    </location>
</feature>
<organism evidence="1 2">
    <name type="scientific">Geosmithia morbida</name>
    <dbReference type="NCBI Taxonomy" id="1094350"/>
    <lineage>
        <taxon>Eukaryota</taxon>
        <taxon>Fungi</taxon>
        <taxon>Dikarya</taxon>
        <taxon>Ascomycota</taxon>
        <taxon>Pezizomycotina</taxon>
        <taxon>Sordariomycetes</taxon>
        <taxon>Hypocreomycetidae</taxon>
        <taxon>Hypocreales</taxon>
        <taxon>Bionectriaceae</taxon>
        <taxon>Geosmithia</taxon>
    </lineage>
</organism>
<evidence type="ECO:0000313" key="1">
    <source>
        <dbReference type="EMBL" id="KAF4122673.1"/>
    </source>
</evidence>
<evidence type="ECO:0000313" key="2">
    <source>
        <dbReference type="Proteomes" id="UP000749293"/>
    </source>
</evidence>
<accession>A0A9P5D0F3</accession>
<dbReference type="OrthoDB" id="4510061at2759"/>
<protein>
    <submittedName>
        <fullName evidence="1">Uncharacterized protein</fullName>
    </submittedName>
</protein>
<dbReference type="RefSeq" id="XP_035321325.1">
    <property type="nucleotide sequence ID" value="XM_035468945.1"/>
</dbReference>
<dbReference type="EMBL" id="JAANYQ010000008">
    <property type="protein sequence ID" value="KAF4122673.1"/>
    <property type="molecule type" value="Genomic_DNA"/>
</dbReference>
<dbReference type="AlphaFoldDB" id="A0A9P5D0F3"/>
<keyword evidence="2" id="KW-1185">Reference proteome</keyword>
<sequence>RVTELIHEFHTIQHSIAAVPTEPPDSEDYYTEGWTTLRQCAIDGQNILDCAADTTVPTPGGGEEEQRKAELKQVLLDAYSRRHEGQKTRMRQDAVQRWIEWRSIILAGGRPNRQNRNQLLACDQQLHRGHQELASITDELVYRDCQMSDMFVGRWTAEDPSLHAVKRWLRGRR</sequence>
<gene>
    <name evidence="1" type="ORF">GMORB2_6980</name>
</gene>
<reference evidence="1" key="1">
    <citation type="submission" date="2020-03" db="EMBL/GenBank/DDBJ databases">
        <title>Site-based positive gene gene selection in Geosmithia morbida across the United States reveals a broad range of putative effectors and factors for local host and environmental adapation.</title>
        <authorList>
            <person name="Onufrak A."/>
            <person name="Murdoch R.W."/>
            <person name="Gazis R."/>
            <person name="Huff M."/>
            <person name="Staton M."/>
            <person name="Klingeman W."/>
            <person name="Hadziabdic D."/>
        </authorList>
    </citation>
    <scope>NUCLEOTIDE SEQUENCE</scope>
    <source>
        <strain evidence="1">1262</strain>
    </source>
</reference>
<comment type="caution">
    <text evidence="1">The sequence shown here is derived from an EMBL/GenBank/DDBJ whole genome shotgun (WGS) entry which is preliminary data.</text>
</comment>
<name>A0A9P5D0F3_9HYPO</name>
<dbReference type="GeneID" id="55973203"/>
<dbReference type="Proteomes" id="UP000749293">
    <property type="component" value="Unassembled WGS sequence"/>
</dbReference>
<proteinExistence type="predicted"/>